<evidence type="ECO:0000313" key="3">
    <source>
        <dbReference type="Proteomes" id="UP001549307"/>
    </source>
</evidence>
<gene>
    <name evidence="2" type="ORF">ABIE37_004002</name>
</gene>
<evidence type="ECO:0000313" key="2">
    <source>
        <dbReference type="EMBL" id="MET4542197.1"/>
    </source>
</evidence>
<organism evidence="2 3">
    <name type="scientific">Arthrobacter bambusae</name>
    <dbReference type="NCBI Taxonomy" id="1338426"/>
    <lineage>
        <taxon>Bacteria</taxon>
        <taxon>Bacillati</taxon>
        <taxon>Actinomycetota</taxon>
        <taxon>Actinomycetes</taxon>
        <taxon>Micrococcales</taxon>
        <taxon>Micrococcaceae</taxon>
        <taxon>Arthrobacter</taxon>
    </lineage>
</organism>
<sequence>MLQPFSKNRRCCLTDRDASPVAEVPTNVSGHAPPQLVAGPWRTVARVLTEVFQPPIVVFGLLLISPAIEPGFPGTIWFGLLAALFVCVLPLAYVLVMVKLGRITDHHVSDRRQRPALLLMALVSVVVGLVVLQLMNGPVSVLVMIIALIGGIGILAVVSAFWKMSGHASALAAAAVIVVAMFGPVWLPVLLLVPAVGWSRLVLRAHTLGQVVVGSLFGGVVIAGLWWLLRELML</sequence>
<dbReference type="Gene3D" id="1.20.144.10">
    <property type="entry name" value="Phosphatidic acid phosphatase type 2/haloperoxidase"/>
    <property type="match status" value="1"/>
</dbReference>
<feature type="transmembrane region" description="Helical" evidence="1">
    <location>
        <begin position="116"/>
        <end position="135"/>
    </location>
</feature>
<name>A0ABV2PBP9_9MICC</name>
<evidence type="ECO:0000256" key="1">
    <source>
        <dbReference type="SAM" id="Phobius"/>
    </source>
</evidence>
<keyword evidence="1" id="KW-0472">Membrane</keyword>
<feature type="transmembrane region" description="Helical" evidence="1">
    <location>
        <begin position="141"/>
        <end position="162"/>
    </location>
</feature>
<keyword evidence="1" id="KW-1133">Transmembrane helix</keyword>
<feature type="transmembrane region" description="Helical" evidence="1">
    <location>
        <begin position="51"/>
        <end position="68"/>
    </location>
</feature>
<feature type="transmembrane region" description="Helical" evidence="1">
    <location>
        <begin position="208"/>
        <end position="229"/>
    </location>
</feature>
<proteinExistence type="predicted"/>
<accession>A0ABV2PBP9</accession>
<keyword evidence="3" id="KW-1185">Reference proteome</keyword>
<feature type="transmembrane region" description="Helical" evidence="1">
    <location>
        <begin position="74"/>
        <end position="96"/>
    </location>
</feature>
<dbReference type="InterPro" id="IPR036938">
    <property type="entry name" value="PAP2/HPO_sf"/>
</dbReference>
<dbReference type="Proteomes" id="UP001549307">
    <property type="component" value="Unassembled WGS sequence"/>
</dbReference>
<feature type="transmembrane region" description="Helical" evidence="1">
    <location>
        <begin position="169"/>
        <end position="196"/>
    </location>
</feature>
<protein>
    <submittedName>
        <fullName evidence="2">Membrane-associated phospholipid phosphatase</fullName>
    </submittedName>
</protein>
<dbReference type="EMBL" id="JBEPSN010000012">
    <property type="protein sequence ID" value="MET4542197.1"/>
    <property type="molecule type" value="Genomic_DNA"/>
</dbReference>
<dbReference type="SUPFAM" id="SSF48317">
    <property type="entry name" value="Acid phosphatase/Vanadium-dependent haloperoxidase"/>
    <property type="match status" value="1"/>
</dbReference>
<comment type="caution">
    <text evidence="2">The sequence shown here is derived from an EMBL/GenBank/DDBJ whole genome shotgun (WGS) entry which is preliminary data.</text>
</comment>
<reference evidence="2 3" key="1">
    <citation type="submission" date="2024-06" db="EMBL/GenBank/DDBJ databases">
        <title>Sorghum-associated microbial communities from plants grown in Nebraska, USA.</title>
        <authorList>
            <person name="Schachtman D."/>
        </authorList>
    </citation>
    <scope>NUCLEOTIDE SEQUENCE [LARGE SCALE GENOMIC DNA]</scope>
    <source>
        <strain evidence="2 3">3552</strain>
    </source>
</reference>
<keyword evidence="1" id="KW-0812">Transmembrane</keyword>